<protein>
    <submittedName>
        <fullName evidence="1 2">Mitochondrial protein</fullName>
    </submittedName>
</protein>
<accession>A0A5D3BVB1</accession>
<dbReference type="AlphaFoldDB" id="A0A5D3BVB1"/>
<evidence type="ECO:0000313" key="1">
    <source>
        <dbReference type="EMBL" id="KAA0037548.1"/>
    </source>
</evidence>
<dbReference type="Proteomes" id="UP000321947">
    <property type="component" value="Unassembled WGS sequence"/>
</dbReference>
<gene>
    <name evidence="2" type="ORF">E5676_scaffold374G00610</name>
    <name evidence="1" type="ORF">E6C27_scaffold277G001680</name>
</gene>
<proteinExistence type="predicted"/>
<sequence>MITSIVHFHFFSGILAVTNRRIRIVCLLHHSISGSASSAKLELLPLMASLSLMTDGDDELANPNIIYKEPDDEASFSDKEVSDATGKNQSIVIFRFGQVVEAKERCFPSVKSRYRPPCSSSPLTKE</sequence>
<dbReference type="OrthoDB" id="1740515at2759"/>
<comment type="caution">
    <text evidence="2">The sequence shown here is derived from an EMBL/GenBank/DDBJ whole genome shotgun (WGS) entry which is preliminary data.</text>
</comment>
<organism evidence="2 4">
    <name type="scientific">Cucumis melo var. makuwa</name>
    <name type="common">Oriental melon</name>
    <dbReference type="NCBI Taxonomy" id="1194695"/>
    <lineage>
        <taxon>Eukaryota</taxon>
        <taxon>Viridiplantae</taxon>
        <taxon>Streptophyta</taxon>
        <taxon>Embryophyta</taxon>
        <taxon>Tracheophyta</taxon>
        <taxon>Spermatophyta</taxon>
        <taxon>Magnoliopsida</taxon>
        <taxon>eudicotyledons</taxon>
        <taxon>Gunneridae</taxon>
        <taxon>Pentapetalae</taxon>
        <taxon>rosids</taxon>
        <taxon>fabids</taxon>
        <taxon>Cucurbitales</taxon>
        <taxon>Cucurbitaceae</taxon>
        <taxon>Benincaseae</taxon>
        <taxon>Cucumis</taxon>
    </lineage>
</organism>
<evidence type="ECO:0000313" key="2">
    <source>
        <dbReference type="EMBL" id="TYK03124.1"/>
    </source>
</evidence>
<name>A0A5D3BVB1_CUCMM</name>
<dbReference type="Proteomes" id="UP000321393">
    <property type="component" value="Unassembled WGS sequence"/>
</dbReference>
<reference evidence="3 4" key="1">
    <citation type="submission" date="2019-08" db="EMBL/GenBank/DDBJ databases">
        <title>Draft genome sequences of two oriental melons (Cucumis melo L. var makuwa).</title>
        <authorList>
            <person name="Kwon S.-Y."/>
        </authorList>
    </citation>
    <scope>NUCLEOTIDE SEQUENCE [LARGE SCALE GENOMIC DNA]</scope>
    <source>
        <strain evidence="4">cv. Chang Bougi</strain>
        <strain evidence="3">cv. SW 3</strain>
        <tissue evidence="2">Leaf</tissue>
    </source>
</reference>
<dbReference type="EMBL" id="SSTD01015295">
    <property type="protein sequence ID" value="TYK03124.1"/>
    <property type="molecule type" value="Genomic_DNA"/>
</dbReference>
<dbReference type="EMBL" id="SSTE01018921">
    <property type="protein sequence ID" value="KAA0037548.1"/>
    <property type="molecule type" value="Genomic_DNA"/>
</dbReference>
<evidence type="ECO:0000313" key="4">
    <source>
        <dbReference type="Proteomes" id="UP000321947"/>
    </source>
</evidence>
<evidence type="ECO:0000313" key="3">
    <source>
        <dbReference type="Proteomes" id="UP000321393"/>
    </source>
</evidence>